<dbReference type="PROSITE" id="PS51257">
    <property type="entry name" value="PROKAR_LIPOPROTEIN"/>
    <property type="match status" value="1"/>
</dbReference>
<protein>
    <recommendedName>
        <fullName evidence="4">Lipoprotein</fullName>
    </recommendedName>
</protein>
<dbReference type="OrthoDB" id="1906906at2"/>
<keyword evidence="3" id="KW-1185">Reference proteome</keyword>
<dbReference type="EMBL" id="FQXM01000003">
    <property type="protein sequence ID" value="SHH26395.1"/>
    <property type="molecule type" value="Genomic_DNA"/>
</dbReference>
<evidence type="ECO:0000313" key="2">
    <source>
        <dbReference type="EMBL" id="SHH26395.1"/>
    </source>
</evidence>
<accession>A0A1M5RJD9</accession>
<keyword evidence="1" id="KW-0732">Signal</keyword>
<dbReference type="STRING" id="1121316.SAMN02745207_00567"/>
<dbReference type="RefSeq" id="WP_143160459.1">
    <property type="nucleotide sequence ID" value="NZ_FQXM01000003.1"/>
</dbReference>
<feature type="chain" id="PRO_5038835715" description="Lipoprotein" evidence="1">
    <location>
        <begin position="26"/>
        <end position="627"/>
    </location>
</feature>
<proteinExistence type="predicted"/>
<evidence type="ECO:0000313" key="3">
    <source>
        <dbReference type="Proteomes" id="UP000184447"/>
    </source>
</evidence>
<evidence type="ECO:0008006" key="4">
    <source>
        <dbReference type="Google" id="ProtNLM"/>
    </source>
</evidence>
<dbReference type="Proteomes" id="UP000184447">
    <property type="component" value="Unassembled WGS sequence"/>
</dbReference>
<dbReference type="SUPFAM" id="SSF82171">
    <property type="entry name" value="DPP6 N-terminal domain-like"/>
    <property type="match status" value="1"/>
</dbReference>
<dbReference type="AlphaFoldDB" id="A0A1M5RJD9"/>
<name>A0A1M5RJD9_9CLOT</name>
<sequence>MKKNINLIMILLLLCSIVFSTSCSESTIKNNVIYDIGYEGREGVFYKKDDSKINENLESLDHFVDVNISISEKQIPLTITEEADEVFYLEPIFTEGLWDSITLIGNEKGLYNLKKTNVKDKTVTLIKSGVHFINTVKWNHEKDKVAFNASGQLIIYDNSKDKLVSLDDSLNERDNISYFGWSSDDKKIYTENENLVNGSIYYVNSGKKKESYNEEDYVYLKNNLSEKYYFASLFEPVGKEINNTSLETRTVIVNENSEVVQELVEENFAKENSLNELRFRDSYKKSLIQLGNDGFGLYYTSDVLEHNKINVVSSEYIHMAKFMQGGGFAFTQSKNNGEENKFSLYIADSYGKILREVSVGNGNFIISPNGKYAYFDFPNREIVDLSNGEIISSDAGENIYNDNKKDEENIIKVLRQALYISINYLKGSDFNQSEVDKLFVDSENPYQWAKYDFVSYWKKHNETNENFKYEVNADIDDIYYFILNEKNMANVSGKIKIKSSLGRTIYLKGSITLLENEDQWKITGFSTFPNSIEKEKVTESIETYINKKSFFKDSDWLLGDIKGKDITIGQIQFWSLNNALLSEDVEYANFAKIYLNVSEDVNKEIYELSAEKQGSDWVVIGLEKISE</sequence>
<organism evidence="2 3">
    <name type="scientific">Clostridium grantii DSM 8605</name>
    <dbReference type="NCBI Taxonomy" id="1121316"/>
    <lineage>
        <taxon>Bacteria</taxon>
        <taxon>Bacillati</taxon>
        <taxon>Bacillota</taxon>
        <taxon>Clostridia</taxon>
        <taxon>Eubacteriales</taxon>
        <taxon>Clostridiaceae</taxon>
        <taxon>Clostridium</taxon>
    </lineage>
</organism>
<reference evidence="2 3" key="1">
    <citation type="submission" date="2016-11" db="EMBL/GenBank/DDBJ databases">
        <authorList>
            <person name="Jaros S."/>
            <person name="Januszkiewicz K."/>
            <person name="Wedrychowicz H."/>
        </authorList>
    </citation>
    <scope>NUCLEOTIDE SEQUENCE [LARGE SCALE GENOMIC DNA]</scope>
    <source>
        <strain evidence="2 3">DSM 8605</strain>
    </source>
</reference>
<feature type="signal peptide" evidence="1">
    <location>
        <begin position="1"/>
        <end position="25"/>
    </location>
</feature>
<gene>
    <name evidence="2" type="ORF">SAMN02745207_00567</name>
</gene>
<evidence type="ECO:0000256" key="1">
    <source>
        <dbReference type="SAM" id="SignalP"/>
    </source>
</evidence>